<proteinExistence type="inferred from homology"/>
<keyword evidence="6" id="KW-1185">Reference proteome</keyword>
<protein>
    <recommendedName>
        <fullName evidence="4">Phospho-2-dehydro-3-deoxyheptonate aldolase</fullName>
        <ecNumber evidence="4">2.5.1.54</ecNumber>
    </recommendedName>
</protein>
<dbReference type="PANTHER" id="PTHR21337">
    <property type="entry name" value="PHOSPHO-2-DEHYDRO-3-DEOXYHEPTONATE ALDOLASE 1, 2"/>
    <property type="match status" value="1"/>
</dbReference>
<dbReference type="InterPro" id="IPR013785">
    <property type="entry name" value="Aldolase_TIM"/>
</dbReference>
<feature type="binding site" evidence="3">
    <location>
        <position position="427"/>
    </location>
    <ligand>
        <name>Mn(2+)</name>
        <dbReference type="ChEBI" id="CHEBI:29035"/>
    </ligand>
</feature>
<keyword evidence="4" id="KW-0028">Amino-acid biosynthesis</keyword>
<dbReference type="GO" id="GO:0008652">
    <property type="term" value="P:amino acid biosynthetic process"/>
    <property type="evidence" value="ECO:0007669"/>
    <property type="project" value="UniProtKB-KW"/>
</dbReference>
<feature type="binding site" evidence="3">
    <location>
        <position position="397"/>
    </location>
    <ligand>
        <name>Mn(2+)</name>
        <dbReference type="ChEBI" id="CHEBI:29035"/>
    </ligand>
</feature>
<accession>S9QRQ4</accession>
<evidence type="ECO:0000313" key="5">
    <source>
        <dbReference type="EMBL" id="EPX59298.1"/>
    </source>
</evidence>
<comment type="caution">
    <text evidence="5">The sequence shown here is derived from an EMBL/GenBank/DDBJ whole genome shotgun (WGS) entry which is preliminary data.</text>
</comment>
<dbReference type="eggNOG" id="COG3200">
    <property type="taxonomic scope" value="Bacteria"/>
</dbReference>
<feature type="binding site" evidence="3">
    <location>
        <position position="355"/>
    </location>
    <ligand>
        <name>Mn(2+)</name>
        <dbReference type="ChEBI" id="CHEBI:29035"/>
    </ligand>
</feature>
<dbReference type="AlphaFoldDB" id="S9QRQ4"/>
<dbReference type="GO" id="GO:0009073">
    <property type="term" value="P:aromatic amino acid family biosynthetic process"/>
    <property type="evidence" value="ECO:0007669"/>
    <property type="project" value="UniProtKB-KW"/>
</dbReference>
<comment type="catalytic activity">
    <reaction evidence="4">
        <text>D-erythrose 4-phosphate + phosphoenolpyruvate + H2O = 7-phospho-2-dehydro-3-deoxy-D-arabino-heptonate + phosphate</text>
        <dbReference type="Rhea" id="RHEA:14717"/>
        <dbReference type="ChEBI" id="CHEBI:15377"/>
        <dbReference type="ChEBI" id="CHEBI:16897"/>
        <dbReference type="ChEBI" id="CHEBI:43474"/>
        <dbReference type="ChEBI" id="CHEBI:58394"/>
        <dbReference type="ChEBI" id="CHEBI:58702"/>
        <dbReference type="EC" id="2.5.1.54"/>
    </reaction>
</comment>
<keyword evidence="2 4" id="KW-0808">Transferase</keyword>
<reference evidence="5" key="1">
    <citation type="submission" date="2013-05" db="EMBL/GenBank/DDBJ databases">
        <title>Genome assembly of Cystobacter fuscus DSM 2262.</title>
        <authorList>
            <person name="Sharma G."/>
            <person name="Khatri I."/>
            <person name="Kaur C."/>
            <person name="Mayilraj S."/>
            <person name="Subramanian S."/>
        </authorList>
    </citation>
    <scope>NUCLEOTIDE SEQUENCE [LARGE SCALE GENOMIC DNA]</scope>
    <source>
        <strain evidence="5">DSM 2262</strain>
    </source>
</reference>
<feature type="binding site" evidence="3">
    <location>
        <begin position="269"/>
        <end position="270"/>
    </location>
    <ligand>
        <name>phosphoenolpyruvate</name>
        <dbReference type="ChEBI" id="CHEBI:58702"/>
    </ligand>
</feature>
<feature type="binding site" evidence="3">
    <location>
        <position position="68"/>
    </location>
    <ligand>
        <name>Mn(2+)</name>
        <dbReference type="ChEBI" id="CHEBI:29035"/>
    </ligand>
</feature>
<dbReference type="GO" id="GO:0003849">
    <property type="term" value="F:3-deoxy-7-phosphoheptulonate synthase activity"/>
    <property type="evidence" value="ECO:0007669"/>
    <property type="project" value="UniProtKB-EC"/>
</dbReference>
<feature type="binding site" evidence="3">
    <location>
        <position position="323"/>
    </location>
    <ligand>
        <name>phosphoenolpyruvate</name>
        <dbReference type="ChEBI" id="CHEBI:58702"/>
    </ligand>
</feature>
<organism evidence="5 6">
    <name type="scientific">Cystobacter fuscus (strain ATCC 25194 / DSM 2262 / NBRC 100088 / M29)</name>
    <dbReference type="NCBI Taxonomy" id="1242864"/>
    <lineage>
        <taxon>Bacteria</taxon>
        <taxon>Pseudomonadati</taxon>
        <taxon>Myxococcota</taxon>
        <taxon>Myxococcia</taxon>
        <taxon>Myxococcales</taxon>
        <taxon>Cystobacterineae</taxon>
        <taxon>Archangiaceae</taxon>
        <taxon>Cystobacter</taxon>
    </lineage>
</organism>
<dbReference type="PANTHER" id="PTHR21337:SF0">
    <property type="entry name" value="PHOSPHO-2-DEHYDRO-3-DEOXYHEPTONATE ALDOLASE"/>
    <property type="match status" value="1"/>
</dbReference>
<feature type="binding site" evidence="3">
    <location>
        <position position="107"/>
    </location>
    <ligand>
        <name>phosphoenolpyruvate</name>
        <dbReference type="ChEBI" id="CHEBI:58702"/>
    </ligand>
</feature>
<dbReference type="Gene3D" id="3.20.20.70">
    <property type="entry name" value="Aldolase class I"/>
    <property type="match status" value="2"/>
</dbReference>
<dbReference type="OrthoDB" id="9766852at2"/>
<evidence type="ECO:0000256" key="3">
    <source>
        <dbReference type="PIRSR" id="PIRSR602480-1"/>
    </source>
</evidence>
<keyword evidence="3" id="KW-0464">Manganese</keyword>
<dbReference type="NCBIfam" id="TIGR01358">
    <property type="entry name" value="DAHP_synth_II"/>
    <property type="match status" value="1"/>
</dbReference>
<dbReference type="SUPFAM" id="SSF51569">
    <property type="entry name" value="Aldolase"/>
    <property type="match status" value="1"/>
</dbReference>
<name>S9QRQ4_CYSF2</name>
<comment type="similarity">
    <text evidence="1 4">Belongs to the class-II DAHP synthase family.</text>
</comment>
<dbReference type="RefSeq" id="WP_002643334.1">
    <property type="nucleotide sequence ID" value="NZ_ANAH02000018.1"/>
</dbReference>
<dbReference type="Pfam" id="PF01474">
    <property type="entry name" value="DAHP_synth_2"/>
    <property type="match status" value="1"/>
</dbReference>
<gene>
    <name evidence="5" type="ORF">D187_003202</name>
</gene>
<keyword evidence="3" id="KW-0170">Cobalt</keyword>
<dbReference type="EMBL" id="ANAH02000018">
    <property type="protein sequence ID" value="EPX59298.1"/>
    <property type="molecule type" value="Genomic_DNA"/>
</dbReference>
<feature type="binding site" evidence="3">
    <location>
        <position position="292"/>
    </location>
    <ligand>
        <name>phosphoenolpyruvate</name>
        <dbReference type="ChEBI" id="CHEBI:58702"/>
    </ligand>
</feature>
<dbReference type="Proteomes" id="UP000011682">
    <property type="component" value="Unassembled WGS sequence"/>
</dbReference>
<evidence type="ECO:0000256" key="2">
    <source>
        <dbReference type="ARBA" id="ARBA00022679"/>
    </source>
</evidence>
<keyword evidence="4" id="KW-0057">Aromatic amino acid biosynthesis</keyword>
<evidence type="ECO:0000256" key="1">
    <source>
        <dbReference type="ARBA" id="ARBA00008911"/>
    </source>
</evidence>
<dbReference type="EC" id="2.5.1.54" evidence="4"/>
<keyword evidence="3" id="KW-0104">Cadmium</keyword>
<comment type="cofactor">
    <cofactor evidence="3">
        <name>Mn(2+)</name>
        <dbReference type="ChEBI" id="CHEBI:29035"/>
    </cofactor>
    <cofactor evidence="3">
        <name>Co(2+)</name>
        <dbReference type="ChEBI" id="CHEBI:48828"/>
    </cofactor>
    <cofactor evidence="3">
        <name>Cd(2+)</name>
        <dbReference type="ChEBI" id="CHEBI:48775"/>
    </cofactor>
    <text evidence="3">Binds 1 divalent cation per subunit. The enzyme is active with manganese, cobalt or cadmium ions.</text>
</comment>
<dbReference type="InterPro" id="IPR002480">
    <property type="entry name" value="DAHP_synth_2"/>
</dbReference>
<evidence type="ECO:0000313" key="6">
    <source>
        <dbReference type="Proteomes" id="UP000011682"/>
    </source>
</evidence>
<comment type="pathway">
    <text evidence="4">Metabolic intermediate biosynthesis; chorismate biosynthesis; chorismate from D-erythrose 4-phosphate and phosphoenolpyruvate: step 1/7.</text>
</comment>
<evidence type="ECO:0000256" key="4">
    <source>
        <dbReference type="RuleBase" id="RU363071"/>
    </source>
</evidence>
<sequence length="455" mass="51428">MSIWSPSSWKTKPITQDVRYEEPKEVEDVVAALGRLPPLVTSWEVERLRELLAEAQQGRRFLLQGGDCAESLSDCRSDIITNRQKIILQMSLVLIHGGHRPVIRVGRIAGQYAKPRSKPTEVRGGVELPSYFGDLVNRPEFTPEARRADPKLLLACYHHAAMTLNFVRSLSDGGFADVHHPEYWDLSFFRQAAVPGELREEYEQTTRKLSEALRFMEALGERTVADLTRVDFYTSHEGLNLHYESAQTRQVPWREGWYDLTTHLPWIGERTRALDGAHVEFFRGIRNPVGVKLGPSVSPEDAVRLAEALNPDNEPGKLVLITRMGAQKVADALPRVVEAMRRAGRLVLWVCDPMHGNTVSTSSGIKTRNFQDVLREVEQSFDVHEKLGSYLGGVHFELTGEDVTECVGGAVGITEQDLERNYATLCDPRLNYRQALEMSFHIARRMSRLPRAPRP</sequence>